<dbReference type="EMBL" id="QUSY01001003">
    <property type="protein sequence ID" value="RHY26435.1"/>
    <property type="molecule type" value="Genomic_DNA"/>
</dbReference>
<comment type="caution">
    <text evidence="2">The sequence shown here is derived from an EMBL/GenBank/DDBJ whole genome shotgun (WGS) entry which is preliminary data.</text>
</comment>
<evidence type="ECO:0000313" key="2">
    <source>
        <dbReference type="EMBL" id="RHY26435.1"/>
    </source>
</evidence>
<dbReference type="InterPro" id="IPR029058">
    <property type="entry name" value="AB_hydrolase_fold"/>
</dbReference>
<dbReference type="PANTHER" id="PTHR17630">
    <property type="entry name" value="DIENELACTONE HYDROLASE"/>
    <property type="match status" value="1"/>
</dbReference>
<dbReference type="Gene3D" id="3.40.50.1820">
    <property type="entry name" value="alpha/beta hydrolase"/>
    <property type="match status" value="1"/>
</dbReference>
<dbReference type="PANTHER" id="PTHR17630:SF44">
    <property type="entry name" value="PROTEIN AIM2"/>
    <property type="match status" value="1"/>
</dbReference>
<dbReference type="SUPFAM" id="SSF53474">
    <property type="entry name" value="alpha/beta-Hydrolases"/>
    <property type="match status" value="1"/>
</dbReference>
<dbReference type="AlphaFoldDB" id="A0A3R6V6U5"/>
<evidence type="ECO:0000259" key="1">
    <source>
        <dbReference type="Pfam" id="PF01738"/>
    </source>
</evidence>
<organism evidence="2 3">
    <name type="scientific">Aphanomyces invadans</name>
    <dbReference type="NCBI Taxonomy" id="157072"/>
    <lineage>
        <taxon>Eukaryota</taxon>
        <taxon>Sar</taxon>
        <taxon>Stramenopiles</taxon>
        <taxon>Oomycota</taxon>
        <taxon>Saprolegniomycetes</taxon>
        <taxon>Saprolegniales</taxon>
        <taxon>Verrucalvaceae</taxon>
        <taxon>Aphanomyces</taxon>
    </lineage>
</organism>
<sequence length="334" mass="36412">MSTAAAAGHIGAGSVVEWHDDEGDVSVPVQAYLVYPDVHVGRIMTGVVVVPDCAGFSTTYVRTFADNLAEQGYKVIVLELSVTTATADEWTNSGTFRKWRDSAVAAEATTVRRALRCRDLLKHTYEVQRVGVLGLGYGAEVAIRLANSFDAVALLSPTALPAPSPSIPTLLVAGDRNEYIDSSKVVPGQRHGFALSRIADEDAATLAIADILDWFIMHLHRFRTALCTSDGTDPIRVRSSGKNGPFYNVGLGRWQAQRASWLTVTRPRSHVSRPSAYLGRIDGAIYDRPPKPEPVALELLLEGLTSMKRTYDLPHPMALADLVGIYIDIWDINQ</sequence>
<proteinExistence type="predicted"/>
<accession>A0A3R6V6U5</accession>
<name>A0A3R6V6U5_9STRA</name>
<dbReference type="Pfam" id="PF01738">
    <property type="entry name" value="DLH"/>
    <property type="match status" value="1"/>
</dbReference>
<dbReference type="GO" id="GO:0016787">
    <property type="term" value="F:hydrolase activity"/>
    <property type="evidence" value="ECO:0007669"/>
    <property type="project" value="InterPro"/>
</dbReference>
<reference evidence="2 3" key="1">
    <citation type="submission" date="2018-08" db="EMBL/GenBank/DDBJ databases">
        <title>Aphanomyces genome sequencing and annotation.</title>
        <authorList>
            <person name="Minardi D."/>
            <person name="Oidtmann B."/>
            <person name="Van Der Giezen M."/>
            <person name="Studholme D.J."/>
        </authorList>
    </citation>
    <scope>NUCLEOTIDE SEQUENCE [LARGE SCALE GENOMIC DNA]</scope>
    <source>
        <strain evidence="2 3">NJM0002</strain>
    </source>
</reference>
<dbReference type="Proteomes" id="UP000285060">
    <property type="component" value="Unassembled WGS sequence"/>
</dbReference>
<dbReference type="VEuPathDB" id="FungiDB:H310_03160"/>
<protein>
    <recommendedName>
        <fullName evidence="1">Dienelactone hydrolase domain-containing protein</fullName>
    </recommendedName>
</protein>
<gene>
    <name evidence="2" type="ORF">DYB32_007613</name>
</gene>
<evidence type="ECO:0000313" key="3">
    <source>
        <dbReference type="Proteomes" id="UP000285060"/>
    </source>
</evidence>
<dbReference type="InterPro" id="IPR002925">
    <property type="entry name" value="Dienelactn_hydro"/>
</dbReference>
<keyword evidence="3" id="KW-1185">Reference proteome</keyword>
<feature type="domain" description="Dienelactone hydrolase" evidence="1">
    <location>
        <begin position="30"/>
        <end position="153"/>
    </location>
</feature>